<dbReference type="InterPro" id="IPR024060">
    <property type="entry name" value="Ureidoglycolate_lyase_dom_sf"/>
</dbReference>
<comment type="caution">
    <text evidence="5">The sequence shown here is derived from an EMBL/GenBank/DDBJ whole genome shotgun (WGS) entry which is preliminary data.</text>
</comment>
<reference evidence="5" key="1">
    <citation type="submission" date="2023-07" db="EMBL/GenBank/DDBJ databases">
        <title>Genomic Encyclopedia of Type Strains, Phase IV (KMG-IV): sequencing the most valuable type-strain genomes for metagenomic binning, comparative biology and taxonomic classification.</title>
        <authorList>
            <person name="Goeker M."/>
        </authorList>
    </citation>
    <scope>NUCLEOTIDE SEQUENCE</scope>
    <source>
        <strain evidence="5">DSM 19569</strain>
    </source>
</reference>
<proteinExistence type="predicted"/>
<dbReference type="PANTHER" id="PTHR21221">
    <property type="entry name" value="UREIDOGLYCOLATE HYDROLASE"/>
    <property type="match status" value="1"/>
</dbReference>
<comment type="subunit">
    <text evidence="1">Homodimer.</text>
</comment>
<dbReference type="InterPro" id="IPR007247">
    <property type="entry name" value="Ureidogly_lyase"/>
</dbReference>
<dbReference type="AlphaFoldDB" id="A0AAJ1WS00"/>
<evidence type="ECO:0000256" key="3">
    <source>
        <dbReference type="ARBA" id="ARBA00023239"/>
    </source>
</evidence>
<dbReference type="CDD" id="cd20298">
    <property type="entry name" value="cupin_UAH"/>
    <property type="match status" value="1"/>
</dbReference>
<dbReference type="RefSeq" id="WP_230365164.1">
    <property type="nucleotide sequence ID" value="NZ_JAJALK010000001.1"/>
</dbReference>
<dbReference type="Pfam" id="PF04115">
    <property type="entry name" value="Ureidogly_lyase"/>
    <property type="match status" value="1"/>
</dbReference>
<dbReference type="GO" id="GO:0006144">
    <property type="term" value="P:purine nucleobase metabolic process"/>
    <property type="evidence" value="ECO:0007669"/>
    <property type="project" value="UniProtKB-KW"/>
</dbReference>
<evidence type="ECO:0000256" key="4">
    <source>
        <dbReference type="ARBA" id="ARBA00047684"/>
    </source>
</evidence>
<evidence type="ECO:0000313" key="6">
    <source>
        <dbReference type="Proteomes" id="UP001223420"/>
    </source>
</evidence>
<gene>
    <name evidence="5" type="ORF">QO001_000062</name>
</gene>
<evidence type="ECO:0000256" key="1">
    <source>
        <dbReference type="ARBA" id="ARBA00011738"/>
    </source>
</evidence>
<dbReference type="Gene3D" id="2.60.120.480">
    <property type="entry name" value="Ureidoglycolate hydrolase"/>
    <property type="match status" value="1"/>
</dbReference>
<name>A0AAJ1WS00_9HYPH</name>
<keyword evidence="3 5" id="KW-0456">Lyase</keyword>
<organism evidence="5 6">
    <name type="scientific">Methylobacterium brachiatum</name>
    <dbReference type="NCBI Taxonomy" id="269660"/>
    <lineage>
        <taxon>Bacteria</taxon>
        <taxon>Pseudomonadati</taxon>
        <taxon>Pseudomonadota</taxon>
        <taxon>Alphaproteobacteria</taxon>
        <taxon>Hyphomicrobiales</taxon>
        <taxon>Methylobacteriaceae</taxon>
        <taxon>Methylobacterium</taxon>
    </lineage>
</organism>
<protein>
    <submittedName>
        <fullName evidence="5">Ureidoglycolate lyase</fullName>
        <ecNumber evidence="5">4.3.2.3</ecNumber>
    </submittedName>
</protein>
<dbReference type="InterPro" id="IPR047233">
    <property type="entry name" value="UAH_cupin"/>
</dbReference>
<dbReference type="GO" id="GO:0004848">
    <property type="term" value="F:ureidoglycolate hydrolase activity"/>
    <property type="evidence" value="ECO:0007669"/>
    <property type="project" value="InterPro"/>
</dbReference>
<dbReference type="GO" id="GO:0000256">
    <property type="term" value="P:allantoin catabolic process"/>
    <property type="evidence" value="ECO:0007669"/>
    <property type="project" value="InterPro"/>
</dbReference>
<dbReference type="EC" id="4.3.2.3" evidence="5"/>
<dbReference type="Proteomes" id="UP001223420">
    <property type="component" value="Unassembled WGS sequence"/>
</dbReference>
<dbReference type="PANTHER" id="PTHR21221:SF1">
    <property type="entry name" value="UREIDOGLYCOLATE LYASE"/>
    <property type="match status" value="1"/>
</dbReference>
<accession>A0AAJ1WS00</accession>
<dbReference type="EMBL" id="JAUSWL010000001">
    <property type="protein sequence ID" value="MDQ0541154.1"/>
    <property type="molecule type" value="Genomic_DNA"/>
</dbReference>
<dbReference type="InterPro" id="IPR011051">
    <property type="entry name" value="RmlC_Cupin_sf"/>
</dbReference>
<dbReference type="SUPFAM" id="SSF51182">
    <property type="entry name" value="RmlC-like cupins"/>
    <property type="match status" value="1"/>
</dbReference>
<evidence type="ECO:0000313" key="5">
    <source>
        <dbReference type="EMBL" id="MDQ0541154.1"/>
    </source>
</evidence>
<sequence>MRIVTTSEITAEAFAAYGEVLAAPVTEPRQDHAGRIQNARPAARANLALVRSDPFDRLMPLRRLEQHRHSNQAFLPLSVEAYLVVVAPDRDGSPDEDRIRAFRVPGHIGINYRAGAWHAHMMTLREPGVFAMLVHEDGTEADCSFAPITPLTLALP</sequence>
<keyword evidence="2" id="KW-0659">Purine metabolism</keyword>
<evidence type="ECO:0000256" key="2">
    <source>
        <dbReference type="ARBA" id="ARBA00022631"/>
    </source>
</evidence>
<comment type="catalytic activity">
    <reaction evidence="4">
        <text>(S)-ureidoglycolate = urea + glyoxylate</text>
        <dbReference type="Rhea" id="RHEA:11304"/>
        <dbReference type="ChEBI" id="CHEBI:16199"/>
        <dbReference type="ChEBI" id="CHEBI:36655"/>
        <dbReference type="ChEBI" id="CHEBI:57296"/>
        <dbReference type="EC" id="4.3.2.3"/>
    </reaction>
</comment>
<dbReference type="GO" id="GO:0050385">
    <property type="term" value="F:ureidoglycolate lyase activity"/>
    <property type="evidence" value="ECO:0007669"/>
    <property type="project" value="UniProtKB-EC"/>
</dbReference>